<keyword evidence="2" id="KW-1185">Reference proteome</keyword>
<evidence type="ECO:0000313" key="1">
    <source>
        <dbReference type="EMBL" id="OMJ89290.1"/>
    </source>
</evidence>
<organism evidence="1 2">
    <name type="scientific">Stentor coeruleus</name>
    <dbReference type="NCBI Taxonomy" id="5963"/>
    <lineage>
        <taxon>Eukaryota</taxon>
        <taxon>Sar</taxon>
        <taxon>Alveolata</taxon>
        <taxon>Ciliophora</taxon>
        <taxon>Postciliodesmatophora</taxon>
        <taxon>Heterotrichea</taxon>
        <taxon>Heterotrichida</taxon>
        <taxon>Stentoridae</taxon>
        <taxon>Stentor</taxon>
    </lineage>
</organism>
<accession>A0A1R2CK08</accession>
<gene>
    <name evidence="1" type="ORF">SteCoe_8587</name>
</gene>
<proteinExistence type="predicted"/>
<name>A0A1R2CK08_9CILI</name>
<reference evidence="1 2" key="1">
    <citation type="submission" date="2016-11" db="EMBL/GenBank/DDBJ databases">
        <title>The macronuclear genome of Stentor coeruleus: a giant cell with tiny introns.</title>
        <authorList>
            <person name="Slabodnick M."/>
            <person name="Ruby J.G."/>
            <person name="Reiff S.B."/>
            <person name="Swart E.C."/>
            <person name="Gosai S."/>
            <person name="Prabakaran S."/>
            <person name="Witkowska E."/>
            <person name="Larue G.E."/>
            <person name="Fisher S."/>
            <person name="Freeman R.M."/>
            <person name="Gunawardena J."/>
            <person name="Chu W."/>
            <person name="Stover N.A."/>
            <person name="Gregory B.D."/>
            <person name="Nowacki M."/>
            <person name="Derisi J."/>
            <person name="Roy S.W."/>
            <person name="Marshall W.F."/>
            <person name="Sood P."/>
        </authorList>
    </citation>
    <scope>NUCLEOTIDE SEQUENCE [LARGE SCALE GENOMIC DNA]</scope>
    <source>
        <strain evidence="1">WM001</strain>
    </source>
</reference>
<dbReference type="EMBL" id="MPUH01000129">
    <property type="protein sequence ID" value="OMJ89290.1"/>
    <property type="molecule type" value="Genomic_DNA"/>
</dbReference>
<evidence type="ECO:0000313" key="2">
    <source>
        <dbReference type="Proteomes" id="UP000187209"/>
    </source>
</evidence>
<comment type="caution">
    <text evidence="1">The sequence shown here is derived from an EMBL/GenBank/DDBJ whole genome shotgun (WGS) entry which is preliminary data.</text>
</comment>
<protein>
    <submittedName>
        <fullName evidence="1">Uncharacterized protein</fullName>
    </submittedName>
</protein>
<dbReference type="Proteomes" id="UP000187209">
    <property type="component" value="Unassembled WGS sequence"/>
</dbReference>
<dbReference type="AlphaFoldDB" id="A0A1R2CK08"/>
<sequence>MKNSLNTLISNIIYPKYSNNIHILFIFLIQKFHNHPIFYHKIHTLINISSITYKHPFSKKKHPLYSL</sequence>